<keyword evidence="2" id="KW-1185">Reference proteome</keyword>
<name>A0A2N3IDG3_9BACT</name>
<evidence type="ECO:0000313" key="2">
    <source>
        <dbReference type="Proteomes" id="UP000233387"/>
    </source>
</evidence>
<dbReference type="Proteomes" id="UP000233387">
    <property type="component" value="Unassembled WGS sequence"/>
</dbReference>
<comment type="caution">
    <text evidence="1">The sequence shown here is derived from an EMBL/GenBank/DDBJ whole genome shotgun (WGS) entry which is preliminary data.</text>
</comment>
<accession>A0A2N3IDG3</accession>
<evidence type="ECO:0000313" key="1">
    <source>
        <dbReference type="EMBL" id="PKQ68340.1"/>
    </source>
</evidence>
<protein>
    <submittedName>
        <fullName evidence="1">Uncharacterized protein</fullName>
    </submittedName>
</protein>
<reference evidence="1 2" key="1">
    <citation type="submission" date="2017-06" db="EMBL/GenBank/DDBJ databases">
        <title>Raineya orbicola gen. nov., sp. nov. a slightly thermophilic bacterium of the phylum Bacteroidetes and the description of Raineyaceae fam. nov.</title>
        <authorList>
            <person name="Albuquerque L."/>
            <person name="Polonia A.R.M."/>
            <person name="Barroso C."/>
            <person name="Froufe H.J.C."/>
            <person name="Lage O."/>
            <person name="Lobo-Da-Cunha A."/>
            <person name="Egas C."/>
            <person name="Da Costa M.S."/>
        </authorList>
    </citation>
    <scope>NUCLEOTIDE SEQUENCE [LARGE SCALE GENOMIC DNA]</scope>
    <source>
        <strain evidence="1 2">SPSPC-11</strain>
    </source>
</reference>
<sequence>MKNLKKILAFFAIILALNACKRKDIDESAGTMQITISDNQGNIRTISYEKVSVGIQEPQSDNVKDLRFIRITGYQKNNNAEIQTLISFARKKSSTTHHTKLVQNYHFWDDIKTYSISLIRPEATYAATWLDERYADEYNFHILRENEQSMEAEFKAMIVEGRQHSDTTIVTGRLEIDKKAKF</sequence>
<organism evidence="1 2">
    <name type="scientific">Raineya orbicola</name>
    <dbReference type="NCBI Taxonomy" id="2016530"/>
    <lineage>
        <taxon>Bacteria</taxon>
        <taxon>Pseudomonadati</taxon>
        <taxon>Bacteroidota</taxon>
        <taxon>Cytophagia</taxon>
        <taxon>Cytophagales</taxon>
        <taxon>Raineyaceae</taxon>
        <taxon>Raineya</taxon>
    </lineage>
</organism>
<dbReference type="RefSeq" id="WP_101358973.1">
    <property type="nucleotide sequence ID" value="NZ_NKXO01000025.1"/>
</dbReference>
<dbReference type="AlphaFoldDB" id="A0A2N3IDG3"/>
<proteinExistence type="predicted"/>
<dbReference type="EMBL" id="NKXO01000025">
    <property type="protein sequence ID" value="PKQ68340.1"/>
    <property type="molecule type" value="Genomic_DNA"/>
</dbReference>
<gene>
    <name evidence="1" type="ORF">Rain11_1704</name>
</gene>